<keyword evidence="1" id="KW-0808">Transferase</keyword>
<organism evidence="1 2">
    <name type="scientific">Marmoricola endophyticus</name>
    <dbReference type="NCBI Taxonomy" id="2040280"/>
    <lineage>
        <taxon>Bacteria</taxon>
        <taxon>Bacillati</taxon>
        <taxon>Actinomycetota</taxon>
        <taxon>Actinomycetes</taxon>
        <taxon>Propionibacteriales</taxon>
        <taxon>Nocardioidaceae</taxon>
        <taxon>Marmoricola</taxon>
    </lineage>
</organism>
<dbReference type="Gene3D" id="3.40.50.150">
    <property type="entry name" value="Vaccinia Virus protein VP39"/>
    <property type="match status" value="1"/>
</dbReference>
<dbReference type="InterPro" id="IPR029063">
    <property type="entry name" value="SAM-dependent_MTases_sf"/>
</dbReference>
<proteinExistence type="predicted"/>
<reference evidence="1" key="2">
    <citation type="submission" date="2020-09" db="EMBL/GenBank/DDBJ databases">
        <authorList>
            <person name="Sun Q."/>
            <person name="Zhou Y."/>
        </authorList>
    </citation>
    <scope>NUCLEOTIDE SEQUENCE</scope>
    <source>
        <strain evidence="1">CGMCC 1.16067</strain>
    </source>
</reference>
<dbReference type="GO" id="GO:0032259">
    <property type="term" value="P:methylation"/>
    <property type="evidence" value="ECO:0007669"/>
    <property type="project" value="UniProtKB-KW"/>
</dbReference>
<evidence type="ECO:0000313" key="2">
    <source>
        <dbReference type="Proteomes" id="UP000649179"/>
    </source>
</evidence>
<dbReference type="AlphaFoldDB" id="A0A917B927"/>
<dbReference type="CDD" id="cd02440">
    <property type="entry name" value="AdoMet_MTases"/>
    <property type="match status" value="1"/>
</dbReference>
<dbReference type="EMBL" id="BMKQ01000001">
    <property type="protein sequence ID" value="GGF30722.1"/>
    <property type="molecule type" value="Genomic_DNA"/>
</dbReference>
<protein>
    <submittedName>
        <fullName evidence="1">Methyltransferase type 12</fullName>
    </submittedName>
</protein>
<dbReference type="GO" id="GO:0008168">
    <property type="term" value="F:methyltransferase activity"/>
    <property type="evidence" value="ECO:0007669"/>
    <property type="project" value="UniProtKB-KW"/>
</dbReference>
<dbReference type="SUPFAM" id="SSF53335">
    <property type="entry name" value="S-adenosyl-L-methionine-dependent methyltransferases"/>
    <property type="match status" value="1"/>
</dbReference>
<gene>
    <name evidence="1" type="ORF">GCM10011519_00180</name>
</gene>
<keyword evidence="1" id="KW-0489">Methyltransferase</keyword>
<dbReference type="RefSeq" id="WP_188777091.1">
    <property type="nucleotide sequence ID" value="NZ_BMKQ01000001.1"/>
</dbReference>
<name>A0A917B927_9ACTN</name>
<sequence length="214" mass="22223">MTVDVHTCSPGRLFAAALRGGAVDLVEGTASRPLAVLRWNTTDASDHAVIAACEGATLDVGCGPGRMTSVLTESGYVALGIDVVPEAVRQTRERGGQALLRDIFDDIPGQGRWDTILLADGNIGIGGDPGRLLGRVEEVLAPGGRVVVDVVAPGRVGTVRTHQLSGEGLLSDPFPWAIVGADEVGDLGASVGLTLSRTEEYDGRWFAVLTKPAS</sequence>
<accession>A0A917B927</accession>
<dbReference type="Pfam" id="PF13489">
    <property type="entry name" value="Methyltransf_23"/>
    <property type="match status" value="1"/>
</dbReference>
<reference evidence="1" key="1">
    <citation type="journal article" date="2014" name="Int. J. Syst. Evol. Microbiol.">
        <title>Complete genome sequence of Corynebacterium casei LMG S-19264T (=DSM 44701T), isolated from a smear-ripened cheese.</title>
        <authorList>
            <consortium name="US DOE Joint Genome Institute (JGI-PGF)"/>
            <person name="Walter F."/>
            <person name="Albersmeier A."/>
            <person name="Kalinowski J."/>
            <person name="Ruckert C."/>
        </authorList>
    </citation>
    <scope>NUCLEOTIDE SEQUENCE</scope>
    <source>
        <strain evidence="1">CGMCC 1.16067</strain>
    </source>
</reference>
<comment type="caution">
    <text evidence="1">The sequence shown here is derived from an EMBL/GenBank/DDBJ whole genome shotgun (WGS) entry which is preliminary data.</text>
</comment>
<evidence type="ECO:0000313" key="1">
    <source>
        <dbReference type="EMBL" id="GGF30722.1"/>
    </source>
</evidence>
<keyword evidence="2" id="KW-1185">Reference proteome</keyword>
<dbReference type="Proteomes" id="UP000649179">
    <property type="component" value="Unassembled WGS sequence"/>
</dbReference>